<evidence type="ECO:0000313" key="1">
    <source>
        <dbReference type="EMBL" id="MBE8713840.1"/>
    </source>
</evidence>
<keyword evidence="2" id="KW-1185">Reference proteome</keyword>
<proteinExistence type="predicted"/>
<dbReference type="RefSeq" id="WP_196933989.1">
    <property type="nucleotide sequence ID" value="NZ_MU158697.1"/>
</dbReference>
<dbReference type="AlphaFoldDB" id="A0A928UYP8"/>
<organism evidence="1 2">
    <name type="scientific">Sphingobacterium hungaricum</name>
    <dbReference type="NCBI Taxonomy" id="2082723"/>
    <lineage>
        <taxon>Bacteria</taxon>
        <taxon>Pseudomonadati</taxon>
        <taxon>Bacteroidota</taxon>
        <taxon>Sphingobacteriia</taxon>
        <taxon>Sphingobacteriales</taxon>
        <taxon>Sphingobacteriaceae</taxon>
        <taxon>Sphingobacterium</taxon>
    </lineage>
</organism>
<reference evidence="1" key="1">
    <citation type="submission" date="2018-02" db="EMBL/GenBank/DDBJ databases">
        <authorList>
            <person name="Vasarhelyi B.M."/>
            <person name="Deshmukh S."/>
            <person name="Balint B."/>
            <person name="Kukolya J."/>
        </authorList>
    </citation>
    <scope>NUCLEOTIDE SEQUENCE</scope>
    <source>
        <strain evidence="1">KB22</strain>
    </source>
</reference>
<gene>
    <name evidence="1" type="ORF">C4F49_09120</name>
</gene>
<accession>A0A928UYP8</accession>
<evidence type="ECO:0000313" key="2">
    <source>
        <dbReference type="Proteomes" id="UP000616201"/>
    </source>
</evidence>
<comment type="caution">
    <text evidence="1">The sequence shown here is derived from an EMBL/GenBank/DDBJ whole genome shotgun (WGS) entry which is preliminary data.</text>
</comment>
<dbReference type="Proteomes" id="UP000616201">
    <property type="component" value="Unassembled WGS sequence"/>
</dbReference>
<name>A0A928UYP8_9SPHI</name>
<dbReference type="EMBL" id="PRDK01000005">
    <property type="protein sequence ID" value="MBE8713840.1"/>
    <property type="molecule type" value="Genomic_DNA"/>
</dbReference>
<sequence>MGKLNAHNIVSMVKSILISFLLFCGLEAFSQNPINYDEQFDKIKEKAKIDKTDTTVYNLLNRFFEDVLQVEKQQMLSEETIKGLQTFYADPEAKNRFVLDLFMTYQQYVTDVQLAGKPANTKYQVALIDYLDQELKELFGNSPAIIYIYRMEAYNADKQYEISNQIAMYGLQSYPEAVPLKVYGYLGSKDENIKNDLLKNHANHWLVIERKIK</sequence>
<protein>
    <submittedName>
        <fullName evidence="1">Uncharacterized protein</fullName>
    </submittedName>
</protein>